<feature type="domain" description="Transposase IS4-like" evidence="5">
    <location>
        <begin position="126"/>
        <end position="345"/>
    </location>
</feature>
<dbReference type="Proteomes" id="UP000011682">
    <property type="component" value="Unassembled WGS sequence"/>
</dbReference>
<dbReference type="EMBL" id="ANAH02000005">
    <property type="protein sequence ID" value="EPX63380.1"/>
    <property type="molecule type" value="Genomic_DNA"/>
</dbReference>
<proteinExistence type="inferred from homology"/>
<dbReference type="GO" id="GO:0004803">
    <property type="term" value="F:transposase activity"/>
    <property type="evidence" value="ECO:0007669"/>
    <property type="project" value="InterPro"/>
</dbReference>
<name>S9PG73_CYSF2</name>
<gene>
    <name evidence="6" type="ORF">D187_005786</name>
</gene>
<dbReference type="Pfam" id="PF01609">
    <property type="entry name" value="DDE_Tnp_1"/>
    <property type="match status" value="1"/>
</dbReference>
<evidence type="ECO:0000256" key="2">
    <source>
        <dbReference type="ARBA" id="ARBA00022578"/>
    </source>
</evidence>
<protein>
    <submittedName>
        <fullName evidence="6">Mobile element protein</fullName>
    </submittedName>
</protein>
<dbReference type="InterPro" id="IPR012337">
    <property type="entry name" value="RNaseH-like_sf"/>
</dbReference>
<dbReference type="OrthoDB" id="5422352at2"/>
<dbReference type="GO" id="GO:0006313">
    <property type="term" value="P:DNA transposition"/>
    <property type="evidence" value="ECO:0007669"/>
    <property type="project" value="InterPro"/>
</dbReference>
<evidence type="ECO:0000259" key="5">
    <source>
        <dbReference type="Pfam" id="PF01609"/>
    </source>
</evidence>
<comment type="similarity">
    <text evidence="1">Belongs to the transposase 11 family.</text>
</comment>
<dbReference type="InterPro" id="IPR002559">
    <property type="entry name" value="Transposase_11"/>
</dbReference>
<keyword evidence="4" id="KW-0233">DNA recombination</keyword>
<dbReference type="PANTHER" id="PTHR33258">
    <property type="entry name" value="TRANSPOSASE INSL FOR INSERTION SEQUENCE ELEMENT IS186A-RELATED"/>
    <property type="match status" value="1"/>
</dbReference>
<organism evidence="6 7">
    <name type="scientific">Cystobacter fuscus (strain ATCC 25194 / DSM 2262 / NBRC 100088 / M29)</name>
    <dbReference type="NCBI Taxonomy" id="1242864"/>
    <lineage>
        <taxon>Bacteria</taxon>
        <taxon>Pseudomonadati</taxon>
        <taxon>Myxococcota</taxon>
        <taxon>Myxococcia</taxon>
        <taxon>Myxococcales</taxon>
        <taxon>Cystobacterineae</taxon>
        <taxon>Archangiaceae</taxon>
        <taxon>Cystobacter</taxon>
    </lineage>
</organism>
<accession>S9PG73</accession>
<sequence length="457" mass="50715">MALEAIVERFTKRSPVTVMVRRILQHAMNSQWIDQLFEAQREKQYTRELLFSTVVDLMALVALGLRPSLHAAAQADPQLPVSLTALYDKVNRTEPQVVRGLVQEGAKRLLPVMQKLKKAQPPWAAGYQVRVLDGNHLPASQKRLKELRNFRGAALPGQSLVVYAPEMGLVVDVLPAEDAHTQERALMGPILEQVKPGELWLADRNFSTSKILLALDEKQAAFIIREHGASPNPTPLEEKRELGRGKTGEVFEQAVKIEGDKPLKLRRIEVHLEEPTEDGETVIRILTNVPAEKMGALAVAELYRGRWKIEGMFGELEAVLESEVRSLGQPKAALLAFGVAVMAYNVLSVVKAAVEVGQEEEAAKRGWQVSTFYIATEVKATYSGMMTAVEPQEWSGQGEESAEQLSEVLLELAKQVKLSTLRKHPRAAKKKVKKGYVSAEEARKHVATARVLKGEKP</sequence>
<dbReference type="PANTHER" id="PTHR33258:SF1">
    <property type="entry name" value="TRANSPOSASE INSL FOR INSERTION SEQUENCE ELEMENT IS186A-RELATED"/>
    <property type="match status" value="1"/>
</dbReference>
<dbReference type="AlphaFoldDB" id="S9PG73"/>
<dbReference type="GO" id="GO:0003677">
    <property type="term" value="F:DNA binding"/>
    <property type="evidence" value="ECO:0007669"/>
    <property type="project" value="UniProtKB-KW"/>
</dbReference>
<evidence type="ECO:0000256" key="4">
    <source>
        <dbReference type="ARBA" id="ARBA00023172"/>
    </source>
</evidence>
<dbReference type="InterPro" id="IPR047952">
    <property type="entry name" value="Transpos_IS4"/>
</dbReference>
<keyword evidence="7" id="KW-1185">Reference proteome</keyword>
<dbReference type="RefSeq" id="WP_020917879.1">
    <property type="nucleotide sequence ID" value="NZ_ANAH02000005.1"/>
</dbReference>
<dbReference type="eggNOG" id="COG3385">
    <property type="taxonomic scope" value="Bacteria"/>
</dbReference>
<comment type="caution">
    <text evidence="6">The sequence shown here is derived from an EMBL/GenBank/DDBJ whole genome shotgun (WGS) entry which is preliminary data.</text>
</comment>
<keyword evidence="2" id="KW-0815">Transposition</keyword>
<evidence type="ECO:0000256" key="3">
    <source>
        <dbReference type="ARBA" id="ARBA00023125"/>
    </source>
</evidence>
<dbReference type="SUPFAM" id="SSF53098">
    <property type="entry name" value="Ribonuclease H-like"/>
    <property type="match status" value="1"/>
</dbReference>
<reference evidence="6" key="1">
    <citation type="submission" date="2013-05" db="EMBL/GenBank/DDBJ databases">
        <title>Genome assembly of Cystobacter fuscus DSM 2262.</title>
        <authorList>
            <person name="Sharma G."/>
            <person name="Khatri I."/>
            <person name="Kaur C."/>
            <person name="Mayilraj S."/>
            <person name="Subramanian S."/>
        </authorList>
    </citation>
    <scope>NUCLEOTIDE SEQUENCE [LARGE SCALE GENOMIC DNA]</scope>
    <source>
        <strain evidence="6">DSM 2262</strain>
    </source>
</reference>
<evidence type="ECO:0000313" key="7">
    <source>
        <dbReference type="Proteomes" id="UP000011682"/>
    </source>
</evidence>
<keyword evidence="3" id="KW-0238">DNA-binding</keyword>
<evidence type="ECO:0000256" key="1">
    <source>
        <dbReference type="ARBA" id="ARBA00010075"/>
    </source>
</evidence>
<dbReference type="NCBIfam" id="NF033592">
    <property type="entry name" value="transpos_IS4_1"/>
    <property type="match status" value="1"/>
</dbReference>
<evidence type="ECO:0000313" key="6">
    <source>
        <dbReference type="EMBL" id="EPX63380.1"/>
    </source>
</evidence>